<dbReference type="SUPFAM" id="SSF52317">
    <property type="entry name" value="Class I glutamine amidotransferase-like"/>
    <property type="match status" value="1"/>
</dbReference>
<organism evidence="3 4">
    <name type="scientific">Thermococcus sibiricus (strain DSM 12597 / MM 739)</name>
    <dbReference type="NCBI Taxonomy" id="604354"/>
    <lineage>
        <taxon>Archaea</taxon>
        <taxon>Methanobacteriati</taxon>
        <taxon>Methanobacteriota</taxon>
        <taxon>Thermococci</taxon>
        <taxon>Thermococcales</taxon>
        <taxon>Thermococcaceae</taxon>
        <taxon>Thermococcus</taxon>
    </lineage>
</organism>
<keyword evidence="4" id="KW-1185">Reference proteome</keyword>
<evidence type="ECO:0000256" key="1">
    <source>
        <dbReference type="ARBA" id="ARBA00008542"/>
    </source>
</evidence>
<evidence type="ECO:0000313" key="4">
    <source>
        <dbReference type="Proteomes" id="UP000009079"/>
    </source>
</evidence>
<dbReference type="InterPro" id="IPR006286">
    <property type="entry name" value="C56_PfpI-like"/>
</dbReference>
<reference evidence="3 4" key="1">
    <citation type="journal article" date="2009" name="Appl. Environ. Microbiol.">
        <title>Metabolic versatility and indigenous origin of the archaeon Thermococcus sibiricus, isolated from a siberian oil reservoir, as revealed by genome analysis.</title>
        <authorList>
            <person name="Mardanov A.V."/>
            <person name="Ravin N.V."/>
            <person name="Svetlitchnyi V.A."/>
            <person name="Beletsky A.V."/>
            <person name="Miroshnichenko M.L."/>
            <person name="Bonch-Osmolovskaya E.A."/>
            <person name="Skryabin K.G."/>
        </authorList>
    </citation>
    <scope>NUCLEOTIDE SEQUENCE [LARGE SCALE GENOMIC DNA]</scope>
    <source>
        <strain evidence="4">DSM 12597 / MM 739</strain>
    </source>
</reference>
<dbReference type="MEROPS" id="C56.001"/>
<dbReference type="CDD" id="cd03134">
    <property type="entry name" value="GATase1_PfpI_like"/>
    <property type="match status" value="1"/>
</dbReference>
<evidence type="ECO:0000259" key="2">
    <source>
        <dbReference type="Pfam" id="PF01965"/>
    </source>
</evidence>
<dbReference type="GO" id="GO:0008233">
    <property type="term" value="F:peptidase activity"/>
    <property type="evidence" value="ECO:0007669"/>
    <property type="project" value="UniProtKB-KW"/>
</dbReference>
<keyword evidence="3" id="KW-0645">Protease</keyword>
<accession>C6A1U3</accession>
<proteinExistence type="inferred from homology"/>
<dbReference type="Gene3D" id="3.40.50.880">
    <property type="match status" value="1"/>
</dbReference>
<dbReference type="EC" id="3.2.-.-" evidence="3"/>
<dbReference type="InterPro" id="IPR029062">
    <property type="entry name" value="Class_I_gatase-like"/>
</dbReference>
<dbReference type="InterPro" id="IPR002818">
    <property type="entry name" value="DJ-1/PfpI"/>
</dbReference>
<sequence length="170" mass="19085">MVIAMKVLFLTADTFEDLELFYPLYRMKEEGHEVYIASNKKGTIVGKHNYSVNVDLVFDEVNPDEFDALVLPGGRAPEIVRIYPKAVEIAKKMFEAGKPVASICHGPQILISARVLKGRKGTCVVTIKDDLINAGAEYIDKEVVVDGNWVSSRHPGDLYAWMREFVKLLK</sequence>
<feature type="domain" description="DJ-1/PfpI" evidence="2">
    <location>
        <begin position="5"/>
        <end position="167"/>
    </location>
</feature>
<comment type="similarity">
    <text evidence="1">Belongs to the peptidase C56 family.</text>
</comment>
<dbReference type="PANTHER" id="PTHR42733">
    <property type="entry name" value="DJ-1 PROTEIN"/>
    <property type="match status" value="1"/>
</dbReference>
<name>C6A1U3_THESM</name>
<dbReference type="GO" id="GO:0006508">
    <property type="term" value="P:proteolysis"/>
    <property type="evidence" value="ECO:0007669"/>
    <property type="project" value="UniProtKB-KW"/>
</dbReference>
<dbReference type="EMBL" id="CP001463">
    <property type="protein sequence ID" value="ACS89588.1"/>
    <property type="molecule type" value="Genomic_DNA"/>
</dbReference>
<dbReference type="InterPro" id="IPR053435">
    <property type="entry name" value="Peptidase_C56_Deglycase"/>
</dbReference>
<dbReference type="STRING" id="604354.TSIB_0522"/>
<dbReference type="NCBIfam" id="TIGR01382">
    <property type="entry name" value="PfpI"/>
    <property type="match status" value="1"/>
</dbReference>
<evidence type="ECO:0000313" key="3">
    <source>
        <dbReference type="EMBL" id="ACS89588.1"/>
    </source>
</evidence>
<dbReference type="GO" id="GO:0016798">
    <property type="term" value="F:hydrolase activity, acting on glycosyl bonds"/>
    <property type="evidence" value="ECO:0007669"/>
    <property type="project" value="UniProtKB-KW"/>
</dbReference>
<gene>
    <name evidence="3" type="ordered locus">TSIB_0522</name>
</gene>
<dbReference type="eggNOG" id="arCOG00769">
    <property type="taxonomic scope" value="Archaea"/>
</dbReference>
<dbReference type="Proteomes" id="UP000009079">
    <property type="component" value="Chromosome"/>
</dbReference>
<dbReference type="HOGENOM" id="CLU_000445_44_4_2"/>
<keyword evidence="3" id="KW-0326">Glycosidase</keyword>
<protein>
    <submittedName>
        <fullName evidence="3">Intracellular protease 1</fullName>
        <ecNumber evidence="3">3.2.-.-</ecNumber>
    </submittedName>
</protein>
<dbReference type="PANTHER" id="PTHR42733:SF2">
    <property type="entry name" value="DJ-1_THIJ_PFPI FAMILY PROTEIN"/>
    <property type="match status" value="1"/>
</dbReference>
<keyword evidence="3" id="KW-0378">Hydrolase</keyword>
<dbReference type="NCBIfam" id="NF040823">
    <property type="entry name" value="deglyc_PfpI"/>
    <property type="match status" value="1"/>
</dbReference>
<dbReference type="KEGG" id="tsi:TSIB_0522"/>
<dbReference type="PROSITE" id="PS51276">
    <property type="entry name" value="PEPTIDASE_C56_PFPI"/>
    <property type="match status" value="1"/>
</dbReference>
<dbReference type="Pfam" id="PF01965">
    <property type="entry name" value="DJ-1_PfpI"/>
    <property type="match status" value="1"/>
</dbReference>
<dbReference type="AlphaFoldDB" id="C6A1U3"/>